<evidence type="ECO:0000256" key="1">
    <source>
        <dbReference type="SAM" id="SignalP"/>
    </source>
</evidence>
<feature type="domain" description="DUF4440" evidence="2">
    <location>
        <begin position="45"/>
        <end position="162"/>
    </location>
</feature>
<gene>
    <name evidence="3" type="ORF">GCN75_24045</name>
</gene>
<feature type="signal peptide" evidence="1">
    <location>
        <begin position="1"/>
        <end position="20"/>
    </location>
</feature>
<evidence type="ECO:0000313" key="3">
    <source>
        <dbReference type="EMBL" id="KAB8061076.1"/>
    </source>
</evidence>
<sequence length="174" mass="19306">MWKSVSARSCLAAASLAALAACSTSNETAHQQSFSKAPEQLKKQIEHMDEALFGAFNACDVAAFTNYLTPDVEFYHDEGGLMLSADSQAEGLKMRCAEQSKNGELRRELVKASLEVHPIKNYGAVEIGTHNFYRTLPGKPEKLTTVAKFMHIWQQDGKQWRVSRIISYAHSAPN</sequence>
<reference evidence="3 4" key="1">
    <citation type="submission" date="2019-10" db="EMBL/GenBank/DDBJ databases">
        <title>Three novel species isolated from a subtropical stream in China.</title>
        <authorList>
            <person name="Lu H."/>
        </authorList>
    </citation>
    <scope>NUCLEOTIDE SEQUENCE [LARGE SCALE GENOMIC DNA]</scope>
    <source>
        <strain evidence="3 4">FT13W</strain>
    </source>
</reference>
<dbReference type="InterPro" id="IPR032710">
    <property type="entry name" value="NTF2-like_dom_sf"/>
</dbReference>
<dbReference type="InterPro" id="IPR027843">
    <property type="entry name" value="DUF4440"/>
</dbReference>
<dbReference type="Proteomes" id="UP000468717">
    <property type="component" value="Unassembled WGS sequence"/>
</dbReference>
<dbReference type="AlphaFoldDB" id="A0A6I1HXP1"/>
<name>A0A6I1HXP1_9BURK</name>
<dbReference type="Pfam" id="PF14534">
    <property type="entry name" value="DUF4440"/>
    <property type="match status" value="1"/>
</dbReference>
<dbReference type="RefSeq" id="WP_152284640.1">
    <property type="nucleotide sequence ID" value="NZ_WFLI01000039.1"/>
</dbReference>
<keyword evidence="4" id="KW-1185">Reference proteome</keyword>
<dbReference type="Gene3D" id="3.10.450.50">
    <property type="match status" value="1"/>
</dbReference>
<feature type="chain" id="PRO_5026207326" evidence="1">
    <location>
        <begin position="21"/>
        <end position="174"/>
    </location>
</feature>
<comment type="caution">
    <text evidence="3">The sequence shown here is derived from an EMBL/GenBank/DDBJ whole genome shotgun (WGS) entry which is preliminary data.</text>
</comment>
<evidence type="ECO:0000313" key="4">
    <source>
        <dbReference type="Proteomes" id="UP000468717"/>
    </source>
</evidence>
<organism evidence="3 4">
    <name type="scientific">Janthinobacterium violaceinigrum</name>
    <dbReference type="NCBI Taxonomy" id="2654252"/>
    <lineage>
        <taxon>Bacteria</taxon>
        <taxon>Pseudomonadati</taxon>
        <taxon>Pseudomonadota</taxon>
        <taxon>Betaproteobacteria</taxon>
        <taxon>Burkholderiales</taxon>
        <taxon>Oxalobacteraceae</taxon>
        <taxon>Janthinobacterium</taxon>
    </lineage>
</organism>
<evidence type="ECO:0000259" key="2">
    <source>
        <dbReference type="Pfam" id="PF14534"/>
    </source>
</evidence>
<dbReference type="EMBL" id="WFLI01000039">
    <property type="protein sequence ID" value="KAB8061076.1"/>
    <property type="molecule type" value="Genomic_DNA"/>
</dbReference>
<keyword evidence="1" id="KW-0732">Signal</keyword>
<dbReference type="PROSITE" id="PS51257">
    <property type="entry name" value="PROKAR_LIPOPROTEIN"/>
    <property type="match status" value="1"/>
</dbReference>
<dbReference type="SUPFAM" id="SSF54427">
    <property type="entry name" value="NTF2-like"/>
    <property type="match status" value="1"/>
</dbReference>
<accession>A0A6I1HXP1</accession>
<protein>
    <submittedName>
        <fullName evidence="3">DUF4440 domain-containing protein</fullName>
    </submittedName>
</protein>
<proteinExistence type="predicted"/>